<name>A0A9W8DKV0_9FUNG</name>
<evidence type="ECO:0000256" key="9">
    <source>
        <dbReference type="ARBA" id="ARBA00038929"/>
    </source>
</evidence>
<comment type="catalytic activity">
    <reaction evidence="8">
        <text>Successive hydrolysis of beta-D-glucose units from the non-reducing ends of (1-&gt;3)-beta-D-glucans, releasing alpha-glucose.</text>
        <dbReference type="EC" id="3.2.1.58"/>
    </reaction>
</comment>
<sequence>MKAFSSILICFCVASTVLVSTIDVAAGSLIPRLSNSTNSVSSTGSSGSPRLHHKRFGYNGDIIRGVNLGGWLVLEPWIRPSLFLQFYNYPKEKQPVDEWSFCQTLGKEQCYVQLKHHWDEWFTPGDIGRLAMYGINHIRIPIGYWAFSPSEDEPFVQGQVEYLEKAIRMAKDVGINVIIDLHGTPGSQNGFDNSGIRGGIHWQDKENNVQRTLTALEELAKVANKYGDTVDIIEYVNEPANWGLDMKGVVQFYNKAYATIREIMPNVDIMLHDSFLPLEQWHDLRNPDWQNTLMDTHIYHVFTKDTITLTRDQHIRKAQNDGESIAKFNPTLWTVAGEWSLATTDCTMWLNGHGKGARWDGSLVGEERMCAPGEECSCTGNASSEYQSWTPDYWQFLKDFARAQIEAYERGVGWIFWNFKTENSPQWDYTFCADHGIIPYFPKNK</sequence>
<evidence type="ECO:0000256" key="5">
    <source>
        <dbReference type="ARBA" id="ARBA00022801"/>
    </source>
</evidence>
<evidence type="ECO:0000256" key="2">
    <source>
        <dbReference type="ARBA" id="ARBA00005641"/>
    </source>
</evidence>
<reference evidence="13" key="1">
    <citation type="submission" date="2022-07" db="EMBL/GenBank/DDBJ databases">
        <title>Phylogenomic reconstructions and comparative analyses of Kickxellomycotina fungi.</title>
        <authorList>
            <person name="Reynolds N.K."/>
            <person name="Stajich J.E."/>
            <person name="Barry K."/>
            <person name="Grigoriev I.V."/>
            <person name="Crous P."/>
            <person name="Smith M.E."/>
        </authorList>
    </citation>
    <scope>NUCLEOTIDE SEQUENCE</scope>
    <source>
        <strain evidence="13">NBRC 100468</strain>
    </source>
</reference>
<dbReference type="GO" id="GO:0009986">
    <property type="term" value="C:cell surface"/>
    <property type="evidence" value="ECO:0007669"/>
    <property type="project" value="TreeGrafter"/>
</dbReference>
<dbReference type="AlphaFoldDB" id="A0A9W8DKV0"/>
<dbReference type="GO" id="GO:0071555">
    <property type="term" value="P:cell wall organization"/>
    <property type="evidence" value="ECO:0007669"/>
    <property type="project" value="UniProtKB-KW"/>
</dbReference>
<protein>
    <recommendedName>
        <fullName evidence="9">glucan 1,3-beta-glucosidase</fullName>
        <ecNumber evidence="9">3.2.1.58</ecNumber>
    </recommendedName>
</protein>
<evidence type="ECO:0000313" key="13">
    <source>
        <dbReference type="EMBL" id="KAJ1912524.1"/>
    </source>
</evidence>
<dbReference type="InterPro" id="IPR017853">
    <property type="entry name" value="GH"/>
</dbReference>
<dbReference type="EMBL" id="JANBPU010000337">
    <property type="protein sequence ID" value="KAJ1912524.1"/>
    <property type="molecule type" value="Genomic_DNA"/>
</dbReference>
<feature type="chain" id="PRO_5040990977" description="glucan 1,3-beta-glucosidase" evidence="11">
    <location>
        <begin position="28"/>
        <end position="445"/>
    </location>
</feature>
<keyword evidence="5 10" id="KW-0378">Hydrolase</keyword>
<evidence type="ECO:0000259" key="12">
    <source>
        <dbReference type="Pfam" id="PF00150"/>
    </source>
</evidence>
<dbReference type="OrthoDB" id="62120at2759"/>
<accession>A0A9W8DKV0</accession>
<dbReference type="InterPro" id="IPR001547">
    <property type="entry name" value="Glyco_hydro_5"/>
</dbReference>
<dbReference type="SUPFAM" id="SSF51445">
    <property type="entry name" value="(Trans)glycosidases"/>
    <property type="match status" value="1"/>
</dbReference>
<dbReference type="GO" id="GO:0004338">
    <property type="term" value="F:glucan exo-1,3-beta-glucosidase activity"/>
    <property type="evidence" value="ECO:0007669"/>
    <property type="project" value="UniProtKB-EC"/>
</dbReference>
<keyword evidence="14" id="KW-1185">Reference proteome</keyword>
<evidence type="ECO:0000256" key="7">
    <source>
        <dbReference type="ARBA" id="ARBA00023316"/>
    </source>
</evidence>
<dbReference type="EC" id="3.2.1.58" evidence="9"/>
<dbReference type="GO" id="GO:0005576">
    <property type="term" value="C:extracellular region"/>
    <property type="evidence" value="ECO:0007669"/>
    <property type="project" value="UniProtKB-SubCell"/>
</dbReference>
<dbReference type="InterPro" id="IPR050386">
    <property type="entry name" value="Glycosyl_hydrolase_5"/>
</dbReference>
<comment type="caution">
    <text evidence="13">The sequence shown here is derived from an EMBL/GenBank/DDBJ whole genome shotgun (WGS) entry which is preliminary data.</text>
</comment>
<keyword evidence="4 11" id="KW-0732">Signal</keyword>
<evidence type="ECO:0000256" key="11">
    <source>
        <dbReference type="SAM" id="SignalP"/>
    </source>
</evidence>
<evidence type="ECO:0000256" key="8">
    <source>
        <dbReference type="ARBA" id="ARBA00036824"/>
    </source>
</evidence>
<feature type="domain" description="Glycoside hydrolase family 5" evidence="12">
    <location>
        <begin position="130"/>
        <end position="313"/>
    </location>
</feature>
<keyword evidence="7" id="KW-0961">Cell wall biogenesis/degradation</keyword>
<comment type="subcellular location">
    <subcellularLocation>
        <location evidence="1">Secreted</location>
    </subcellularLocation>
</comment>
<dbReference type="GO" id="GO:0009251">
    <property type="term" value="P:glucan catabolic process"/>
    <property type="evidence" value="ECO:0007669"/>
    <property type="project" value="TreeGrafter"/>
</dbReference>
<keyword evidence="6 10" id="KW-0326">Glycosidase</keyword>
<evidence type="ECO:0000313" key="14">
    <source>
        <dbReference type="Proteomes" id="UP001150538"/>
    </source>
</evidence>
<evidence type="ECO:0000256" key="10">
    <source>
        <dbReference type="RuleBase" id="RU361153"/>
    </source>
</evidence>
<evidence type="ECO:0000256" key="6">
    <source>
        <dbReference type="ARBA" id="ARBA00023295"/>
    </source>
</evidence>
<dbReference type="Pfam" id="PF00150">
    <property type="entry name" value="Cellulase"/>
    <property type="match status" value="1"/>
</dbReference>
<organism evidence="13 14">
    <name type="scientific">Mycoemilia scoparia</name>
    <dbReference type="NCBI Taxonomy" id="417184"/>
    <lineage>
        <taxon>Eukaryota</taxon>
        <taxon>Fungi</taxon>
        <taxon>Fungi incertae sedis</taxon>
        <taxon>Zoopagomycota</taxon>
        <taxon>Kickxellomycotina</taxon>
        <taxon>Kickxellomycetes</taxon>
        <taxon>Kickxellales</taxon>
        <taxon>Kickxellaceae</taxon>
        <taxon>Mycoemilia</taxon>
    </lineage>
</organism>
<comment type="similarity">
    <text evidence="2 10">Belongs to the glycosyl hydrolase 5 (cellulase A) family.</text>
</comment>
<proteinExistence type="inferred from homology"/>
<feature type="signal peptide" evidence="11">
    <location>
        <begin position="1"/>
        <end position="27"/>
    </location>
</feature>
<evidence type="ECO:0000256" key="1">
    <source>
        <dbReference type="ARBA" id="ARBA00004613"/>
    </source>
</evidence>
<evidence type="ECO:0000256" key="4">
    <source>
        <dbReference type="ARBA" id="ARBA00022729"/>
    </source>
</evidence>
<dbReference type="Proteomes" id="UP001150538">
    <property type="component" value="Unassembled WGS sequence"/>
</dbReference>
<evidence type="ECO:0000256" key="3">
    <source>
        <dbReference type="ARBA" id="ARBA00022525"/>
    </source>
</evidence>
<dbReference type="PANTHER" id="PTHR31297">
    <property type="entry name" value="GLUCAN ENDO-1,6-BETA-GLUCOSIDASE B"/>
    <property type="match status" value="1"/>
</dbReference>
<dbReference type="Gene3D" id="3.20.20.80">
    <property type="entry name" value="Glycosidases"/>
    <property type="match status" value="1"/>
</dbReference>
<gene>
    <name evidence="13" type="ORF">H4219_005564</name>
</gene>
<keyword evidence="3" id="KW-0964">Secreted</keyword>
<dbReference type="PANTHER" id="PTHR31297:SF1">
    <property type="entry name" value="GLUCAN 1,3-BETA-GLUCOSIDASE I_II-RELATED"/>
    <property type="match status" value="1"/>
</dbReference>